<name>A0AAF3EMS2_9BILA</name>
<proteinExistence type="predicted"/>
<dbReference type="Proteomes" id="UP000887575">
    <property type="component" value="Unassembled WGS sequence"/>
</dbReference>
<sequence length="266" mass="29724">MLYVLLLYWAISSLNAQSLDLKLHRHQGCALKKTALWNRKIEFESGQGFKGAQLVKLNQNGCYSIQGKVTIHEDITDNLLIYLSVSTMGDVNRPPEVCRDSASDGCGGIGSCLYCRPCESLGSLSEILGAQLVVDGKIMGCEPLKQGDYENVELRFCLPDIKKIMEWQGISEAALDRILATTAVDASGAPKLSLFVTVYIFDRDVTPLLKSQRRLETKLREQKKIAFDDQLEAKTYWNLPFNQMIKKQTGYVGCHKLYGTVTLHPV</sequence>
<reference evidence="4" key="1">
    <citation type="submission" date="2024-02" db="UniProtKB">
        <authorList>
            <consortium name="WormBaseParasite"/>
        </authorList>
    </citation>
    <scope>IDENTIFICATION</scope>
</reference>
<keyword evidence="1 2" id="KW-0732">Signal</keyword>
<dbReference type="SUPFAM" id="SSF63707">
    <property type="entry name" value="Ganglioside M2 (gm2) activator"/>
    <property type="match status" value="1"/>
</dbReference>
<evidence type="ECO:0000256" key="2">
    <source>
        <dbReference type="SAM" id="SignalP"/>
    </source>
</evidence>
<organism evidence="3 4">
    <name type="scientific">Mesorhabditis belari</name>
    <dbReference type="NCBI Taxonomy" id="2138241"/>
    <lineage>
        <taxon>Eukaryota</taxon>
        <taxon>Metazoa</taxon>
        <taxon>Ecdysozoa</taxon>
        <taxon>Nematoda</taxon>
        <taxon>Chromadorea</taxon>
        <taxon>Rhabditida</taxon>
        <taxon>Rhabditina</taxon>
        <taxon>Rhabditomorpha</taxon>
        <taxon>Rhabditoidea</taxon>
        <taxon>Rhabditidae</taxon>
        <taxon>Mesorhabditinae</taxon>
        <taxon>Mesorhabditis</taxon>
    </lineage>
</organism>
<protein>
    <submittedName>
        <fullName evidence="4">Uncharacterized protein</fullName>
    </submittedName>
</protein>
<dbReference type="PANTHER" id="PTHR37976">
    <property type="entry name" value="PROTEIN CBG16927"/>
    <property type="match status" value="1"/>
</dbReference>
<dbReference type="WBParaSite" id="MBELARI_LOCUS15243">
    <property type="protein sequence ID" value="MBELARI_LOCUS15243"/>
    <property type="gene ID" value="MBELARI_LOCUS15243"/>
</dbReference>
<accession>A0AAF3EMS2</accession>
<feature type="chain" id="PRO_5042050256" evidence="2">
    <location>
        <begin position="17"/>
        <end position="266"/>
    </location>
</feature>
<dbReference type="InterPro" id="IPR036846">
    <property type="entry name" value="GM2-AP_sf"/>
</dbReference>
<evidence type="ECO:0000313" key="4">
    <source>
        <dbReference type="WBParaSite" id="MBELARI_LOCUS15243"/>
    </source>
</evidence>
<dbReference type="PANTHER" id="PTHR37976:SF2">
    <property type="entry name" value="PROTEIN CBG16925"/>
    <property type="match status" value="1"/>
</dbReference>
<dbReference type="AlphaFoldDB" id="A0AAF3EMS2"/>
<keyword evidence="3" id="KW-1185">Reference proteome</keyword>
<evidence type="ECO:0000313" key="3">
    <source>
        <dbReference type="Proteomes" id="UP000887575"/>
    </source>
</evidence>
<feature type="signal peptide" evidence="2">
    <location>
        <begin position="1"/>
        <end position="16"/>
    </location>
</feature>
<evidence type="ECO:0000256" key="1">
    <source>
        <dbReference type="ARBA" id="ARBA00022729"/>
    </source>
</evidence>